<dbReference type="InterPro" id="IPR049241">
    <property type="entry name" value="DUF6876"/>
</dbReference>
<dbReference type="GO" id="GO:0004386">
    <property type="term" value="F:helicase activity"/>
    <property type="evidence" value="ECO:0007669"/>
    <property type="project" value="UniProtKB-KW"/>
</dbReference>
<dbReference type="EMBL" id="BMJS01000005">
    <property type="protein sequence ID" value="GGF93031.1"/>
    <property type="molecule type" value="Genomic_DNA"/>
</dbReference>
<dbReference type="Gene3D" id="3.40.50.10810">
    <property type="entry name" value="Tandem AAA-ATPase domain"/>
    <property type="match status" value="2"/>
</dbReference>
<keyword evidence="1 3" id="KW-0347">Helicase</keyword>
<evidence type="ECO:0000256" key="1">
    <source>
        <dbReference type="ARBA" id="ARBA00022806"/>
    </source>
</evidence>
<dbReference type="InterPro" id="IPR001650">
    <property type="entry name" value="Helicase_C-like"/>
</dbReference>
<keyword evidence="4" id="KW-1185">Reference proteome</keyword>
<dbReference type="InterPro" id="IPR038718">
    <property type="entry name" value="SNF2-like_sf"/>
</dbReference>
<keyword evidence="1 3" id="KW-0547">Nucleotide-binding</keyword>
<dbReference type="OrthoDB" id="1255124at2"/>
<sequence>MENLSVDNIDNAIDLSDDETDQGLQKISLASFLNEFKSSLVEQVKAQVTPLYKDSSDNNPYYHELMSQLKRKPFEAQENAVQALMKLFVEGNRRMGILNGEMGTGKSMMGICIANLMHHQGFKRTLILCPPHLVYKWKREIENTINDVDVVILNGSGSIRTLNKIREHLKRYGRHRPAFFIVGRVRLRMGGNWQHAFARRKLAVVEKSTNESLDSDVLCCGDCGEPVKQGDSYFHDIRDLPQKQHTCYHCNSKLWQYGIEKKAEESNYDKLRKALCQLPTIGKVKATNLLNSFGEDLLLNSLEDNLYQMINLIDEQGEFVFNDNEARRLEKAIMKNEFALSNVNFQVSEFIKRYFPRNYFGLLMCDEAHEYKNGGSAQGQAMGVVASQCQKVLLLTGTLMGGYASDLFYLLHRSMPSVMNNDGYCYSDHGSLSSSVQSFLETYGILKFSYSEKEAENFKTARGRNRNVSATPAPGFSVKGVARYLLPYTVFVRLEDIDADALVPYTEHDPIMLDMEDELNDTYARLSSKLKSEMEQALAKGDRTLLGTVLSALMSYSDSAFMPMTVCHPRTGNIIAEADALIGDEPSVKEQALIDLCVKQKSQNRRVLVYSTLTDKRDTRQRLKEFLTREGIKAEILNSSVGTQQREDWVIDKVDRGIDVLITNPKLVETGLDLLDFPTIVFMQVGYNVYTAMQAMRRSWRIGQTVPVDIFFICYKDTAQQSCLELMAQKIKVTQSTSGEMPNCGLEALNQSADNMETAIARKLLGKEEITSHLSSQHEEKHDLSPSNSHSDNIYNKEIMARLHSQHRGDIVRYRIFGNTIITPGVKDLAESLNCFWLVQDAAIFLSEARKKKNDYFYSVTFSQKTGRSVLTIDDGNNRILYQSTYNWVDLTAEEDICLYLATDDDPNDQKVTFVMMLPTEY</sequence>
<dbReference type="GO" id="GO:0005524">
    <property type="term" value="F:ATP binding"/>
    <property type="evidence" value="ECO:0007669"/>
    <property type="project" value="InterPro"/>
</dbReference>
<dbReference type="AlphaFoldDB" id="A0A8J2Z3D0"/>
<evidence type="ECO:0000259" key="2">
    <source>
        <dbReference type="PROSITE" id="PS51194"/>
    </source>
</evidence>
<gene>
    <name evidence="3" type="ORF">GCM10010995_07720</name>
</gene>
<feature type="domain" description="Helicase C-terminal" evidence="2">
    <location>
        <begin position="592"/>
        <end position="757"/>
    </location>
</feature>
<dbReference type="InterPro" id="IPR027417">
    <property type="entry name" value="P-loop_NTPase"/>
</dbReference>
<dbReference type="PROSITE" id="PS51194">
    <property type="entry name" value="HELICASE_CTER"/>
    <property type="match status" value="1"/>
</dbReference>
<dbReference type="Pfam" id="PF00271">
    <property type="entry name" value="Helicase_C"/>
    <property type="match status" value="1"/>
</dbReference>
<protein>
    <submittedName>
        <fullName evidence="3">DEAD/DEAH box helicase</fullName>
    </submittedName>
</protein>
<reference evidence="3" key="1">
    <citation type="journal article" date="2014" name="Int. J. Syst. Evol. Microbiol.">
        <title>Complete genome sequence of Corynebacterium casei LMG S-19264T (=DSM 44701T), isolated from a smear-ripened cheese.</title>
        <authorList>
            <consortium name="US DOE Joint Genome Institute (JGI-PGF)"/>
            <person name="Walter F."/>
            <person name="Albersmeier A."/>
            <person name="Kalinowski J."/>
            <person name="Ruckert C."/>
        </authorList>
    </citation>
    <scope>NUCLEOTIDE SEQUENCE</scope>
    <source>
        <strain evidence="3">CGMCC 1.15758</strain>
    </source>
</reference>
<dbReference type="Pfam" id="PF21781">
    <property type="entry name" value="DUF6876"/>
    <property type="match status" value="1"/>
</dbReference>
<comment type="caution">
    <text evidence="3">The sequence shown here is derived from an EMBL/GenBank/DDBJ whole genome shotgun (WGS) entry which is preliminary data.</text>
</comment>
<name>A0A8J2Z3D0_9GAMM</name>
<organism evidence="3 4">
    <name type="scientific">Cysteiniphilum litorale</name>
    <dbReference type="NCBI Taxonomy" id="2056700"/>
    <lineage>
        <taxon>Bacteria</taxon>
        <taxon>Pseudomonadati</taxon>
        <taxon>Pseudomonadota</taxon>
        <taxon>Gammaproteobacteria</taxon>
        <taxon>Thiotrichales</taxon>
        <taxon>Fastidiosibacteraceae</taxon>
        <taxon>Cysteiniphilum</taxon>
    </lineage>
</organism>
<proteinExistence type="predicted"/>
<dbReference type="SUPFAM" id="SSF52540">
    <property type="entry name" value="P-loop containing nucleoside triphosphate hydrolases"/>
    <property type="match status" value="2"/>
</dbReference>
<dbReference type="InterPro" id="IPR014001">
    <property type="entry name" value="Helicase_ATP-bd"/>
</dbReference>
<dbReference type="Gene3D" id="3.40.50.300">
    <property type="entry name" value="P-loop containing nucleotide triphosphate hydrolases"/>
    <property type="match status" value="1"/>
</dbReference>
<reference evidence="3" key="2">
    <citation type="submission" date="2020-09" db="EMBL/GenBank/DDBJ databases">
        <authorList>
            <person name="Sun Q."/>
            <person name="Zhou Y."/>
        </authorList>
    </citation>
    <scope>NUCLEOTIDE SEQUENCE</scope>
    <source>
        <strain evidence="3">CGMCC 1.15758</strain>
    </source>
</reference>
<accession>A0A8J2Z3D0</accession>
<dbReference type="Proteomes" id="UP000636949">
    <property type="component" value="Unassembled WGS sequence"/>
</dbReference>
<evidence type="ECO:0000313" key="3">
    <source>
        <dbReference type="EMBL" id="GGF93031.1"/>
    </source>
</evidence>
<dbReference type="InterPro" id="IPR000330">
    <property type="entry name" value="SNF2_N"/>
</dbReference>
<keyword evidence="1 3" id="KW-0067">ATP-binding</keyword>
<dbReference type="RefSeq" id="WP_117002136.1">
    <property type="nucleotide sequence ID" value="NZ_BMJS01000005.1"/>
</dbReference>
<keyword evidence="1 3" id="KW-0378">Hydrolase</keyword>
<dbReference type="SMART" id="SM00487">
    <property type="entry name" value="DEXDc"/>
    <property type="match status" value="1"/>
</dbReference>
<dbReference type="Pfam" id="PF00176">
    <property type="entry name" value="SNF2-rel_dom"/>
    <property type="match status" value="1"/>
</dbReference>
<dbReference type="PANTHER" id="PTHR10799">
    <property type="entry name" value="SNF2/RAD54 HELICASE FAMILY"/>
    <property type="match status" value="1"/>
</dbReference>
<evidence type="ECO:0000313" key="4">
    <source>
        <dbReference type="Proteomes" id="UP000636949"/>
    </source>
</evidence>